<protein>
    <submittedName>
        <fullName evidence="2">Uncharacterized protein</fullName>
    </submittedName>
</protein>
<keyword evidence="1" id="KW-0472">Membrane</keyword>
<evidence type="ECO:0000256" key="1">
    <source>
        <dbReference type="SAM" id="Phobius"/>
    </source>
</evidence>
<organism evidence="2">
    <name type="scientific">Alexandrium monilatum</name>
    <dbReference type="NCBI Taxonomy" id="311494"/>
    <lineage>
        <taxon>Eukaryota</taxon>
        <taxon>Sar</taxon>
        <taxon>Alveolata</taxon>
        <taxon>Dinophyceae</taxon>
        <taxon>Gonyaulacales</taxon>
        <taxon>Pyrocystaceae</taxon>
        <taxon>Alexandrium</taxon>
    </lineage>
</organism>
<name>A0A7S4VL39_9DINO</name>
<reference evidence="2" key="1">
    <citation type="submission" date="2021-01" db="EMBL/GenBank/DDBJ databases">
        <authorList>
            <person name="Corre E."/>
            <person name="Pelletier E."/>
            <person name="Niang G."/>
            <person name="Scheremetjew M."/>
            <person name="Finn R."/>
            <person name="Kale V."/>
            <person name="Holt S."/>
            <person name="Cochrane G."/>
            <person name="Meng A."/>
            <person name="Brown T."/>
            <person name="Cohen L."/>
        </authorList>
    </citation>
    <scope>NUCLEOTIDE SEQUENCE</scope>
    <source>
        <strain evidence="2">CCMP3105</strain>
    </source>
</reference>
<sequence length="365" mass="39325">MEADACMELAAAEAAVEGLPGRIDAYAPVAAAHGVGHGIGPLVTARLLPRAARAAVAAFSALAVLACSVAVLYGSSLGRRILDAPAVGYAGSANPLPEASPTSRQPQALAAPPALESTVELQADVGASISLFCFSVVTPYGQDLALLQYQHQQKVSIFRCDEAAVFTNKTIDLQGVSVRVLDRELTCRLGEGAAWSFNAWLFIFIWRAVIEHGRWQYHTWTVKVDTDAVFFPERLGFMLQRYPGTSYLTSCRVGVHGPVEVLSRDALAVLAEDYAKSWDGMAPERCMTQEHLLAYGNCTRDSFLDVCLMKVLLSSSRTVDTNLACDKAYHCKEADTCSDDRASFHPHESVDDYAACVRNSMGVAG</sequence>
<evidence type="ECO:0000313" key="2">
    <source>
        <dbReference type="EMBL" id="CAE4651965.1"/>
    </source>
</evidence>
<gene>
    <name evidence="2" type="ORF">AMON00008_LOCUS53719</name>
</gene>
<keyword evidence="1" id="KW-1133">Transmembrane helix</keyword>
<accession>A0A7S4VL39</accession>
<keyword evidence="1" id="KW-0812">Transmembrane</keyword>
<dbReference type="AlphaFoldDB" id="A0A7S4VL39"/>
<dbReference type="EMBL" id="HBNR01075590">
    <property type="protein sequence ID" value="CAE4651965.1"/>
    <property type="molecule type" value="Transcribed_RNA"/>
</dbReference>
<proteinExistence type="predicted"/>
<feature type="transmembrane region" description="Helical" evidence="1">
    <location>
        <begin position="51"/>
        <end position="73"/>
    </location>
</feature>